<dbReference type="AlphaFoldDB" id="A0A021VV39"/>
<gene>
    <name evidence="2" type="ORF">N866_04215</name>
</gene>
<feature type="compositionally biased region" description="Gly residues" evidence="1">
    <location>
        <begin position="169"/>
        <end position="205"/>
    </location>
</feature>
<evidence type="ECO:0000313" key="3">
    <source>
        <dbReference type="Proteomes" id="UP000019753"/>
    </source>
</evidence>
<name>A0A021VV39_9CELL</name>
<accession>A0A021VV39</accession>
<keyword evidence="3" id="KW-1185">Reference proteome</keyword>
<proteinExistence type="predicted"/>
<evidence type="ECO:0000313" key="2">
    <source>
        <dbReference type="EMBL" id="EYR62927.1"/>
    </source>
</evidence>
<comment type="caution">
    <text evidence="2">The sequence shown here is derived from an EMBL/GenBank/DDBJ whole genome shotgun (WGS) entry which is preliminary data.</text>
</comment>
<feature type="region of interest" description="Disordered" evidence="1">
    <location>
        <begin position="64"/>
        <end position="85"/>
    </location>
</feature>
<sequence length="205" mass="20001">MAGVAIGATAVLPATAAPSDETTAEDPFLAHHAERIRDSLESLVADGTIDAAQADAVAEALADEMGPHGGAGDGRHGGHGGHGANLDTAAEALGLTTDELRDALADGSTLADVAAAQGVAVEDLVAALVAEAEERLDEAVADGRLDAAEADELRAGLTERITERVESGGPAGGGHHGWGGQGRHGGMGGMHGGLGGGMGRGGADA</sequence>
<dbReference type="EMBL" id="AXCW01000147">
    <property type="protein sequence ID" value="EYR62927.1"/>
    <property type="molecule type" value="Genomic_DNA"/>
</dbReference>
<evidence type="ECO:0000256" key="1">
    <source>
        <dbReference type="SAM" id="MobiDB-lite"/>
    </source>
</evidence>
<protein>
    <submittedName>
        <fullName evidence="2">Uncharacterized protein</fullName>
    </submittedName>
</protein>
<dbReference type="Proteomes" id="UP000019753">
    <property type="component" value="Unassembled WGS sequence"/>
</dbReference>
<feature type="region of interest" description="Disordered" evidence="1">
    <location>
        <begin position="165"/>
        <end position="205"/>
    </location>
</feature>
<reference evidence="2 3" key="1">
    <citation type="submission" date="2014-01" db="EMBL/GenBank/DDBJ databases">
        <title>Actinotalea ferrariae CF5-4.</title>
        <authorList>
            <person name="Chen F."/>
            <person name="Li Y."/>
            <person name="Wang G."/>
        </authorList>
    </citation>
    <scope>NUCLEOTIDE SEQUENCE [LARGE SCALE GENOMIC DNA]</scope>
    <source>
        <strain evidence="2 3">CF5-4</strain>
    </source>
</reference>
<organism evidence="2 3">
    <name type="scientific">Actinotalea ferrariae CF5-4</name>
    <dbReference type="NCBI Taxonomy" id="948458"/>
    <lineage>
        <taxon>Bacteria</taxon>
        <taxon>Bacillati</taxon>
        <taxon>Actinomycetota</taxon>
        <taxon>Actinomycetes</taxon>
        <taxon>Micrococcales</taxon>
        <taxon>Cellulomonadaceae</taxon>
        <taxon>Actinotalea</taxon>
    </lineage>
</organism>